<comment type="caution">
    <text evidence="3">The sequence shown here is derived from an EMBL/GenBank/DDBJ whole genome shotgun (WGS) entry which is preliminary data.</text>
</comment>
<dbReference type="EMBL" id="JALLPB020000048">
    <property type="protein sequence ID" value="KAL3823048.1"/>
    <property type="molecule type" value="Genomic_DNA"/>
</dbReference>
<evidence type="ECO:0000256" key="1">
    <source>
        <dbReference type="SAM" id="MobiDB-lite"/>
    </source>
</evidence>
<sequence>MNLTTKVSSVKVIVVVVVVASSTLLFAPCCSSSSPDSFDGRAVDDDLEWEWDRRRHAAAAPADDGIDDDEDIDDVIDYDIVDVESLEDLSDNELVDVCTSRGFEMLLPSSSSSSSSSSNSSYSSSTSTTSIDYDDDWLATTSMTRRDIDREDYVRAARECLTIEYEMEEALRPNRVLSHAVRMESERMMTRSTSAAASSSTMIENPDHSTNFTSVDPTHDGAGGRMTVKGKEEEMEEKDFVALDLVELTREVIARVRSDVAFVVGVVSPSPKLRAFIMRASRGLWSIVRPTSSAVVSIFIDAWDTTRDMARRYAPSFSLLGKTFEHRQGKVRSTTTTTTPADDDIAPLKTKTMDDDAGRDSDDDHEDAK</sequence>
<evidence type="ECO:0000256" key="2">
    <source>
        <dbReference type="SAM" id="SignalP"/>
    </source>
</evidence>
<keyword evidence="2" id="KW-0732">Signal</keyword>
<feature type="chain" id="PRO_5044757112" evidence="2">
    <location>
        <begin position="33"/>
        <end position="369"/>
    </location>
</feature>
<reference evidence="3 4" key="1">
    <citation type="submission" date="2024-10" db="EMBL/GenBank/DDBJ databases">
        <title>Updated reference genomes for cyclostephanoid diatoms.</title>
        <authorList>
            <person name="Roberts W.R."/>
            <person name="Alverson A.J."/>
        </authorList>
    </citation>
    <scope>NUCLEOTIDE SEQUENCE [LARGE SCALE GENOMIC DNA]</scope>
    <source>
        <strain evidence="3 4">AJA228-03</strain>
    </source>
</reference>
<dbReference type="AlphaFoldDB" id="A0ABD3SFI6"/>
<organism evidence="3 4">
    <name type="scientific">Cyclostephanos tholiformis</name>
    <dbReference type="NCBI Taxonomy" id="382380"/>
    <lineage>
        <taxon>Eukaryota</taxon>
        <taxon>Sar</taxon>
        <taxon>Stramenopiles</taxon>
        <taxon>Ochrophyta</taxon>
        <taxon>Bacillariophyta</taxon>
        <taxon>Coscinodiscophyceae</taxon>
        <taxon>Thalassiosirophycidae</taxon>
        <taxon>Stephanodiscales</taxon>
        <taxon>Stephanodiscaceae</taxon>
        <taxon>Cyclostephanos</taxon>
    </lineage>
</organism>
<protein>
    <submittedName>
        <fullName evidence="3">Uncharacterized protein</fullName>
    </submittedName>
</protein>
<feature type="region of interest" description="Disordered" evidence="1">
    <location>
        <begin position="195"/>
        <end position="225"/>
    </location>
</feature>
<evidence type="ECO:0000313" key="3">
    <source>
        <dbReference type="EMBL" id="KAL3823048.1"/>
    </source>
</evidence>
<dbReference type="Proteomes" id="UP001530377">
    <property type="component" value="Unassembled WGS sequence"/>
</dbReference>
<keyword evidence="4" id="KW-1185">Reference proteome</keyword>
<gene>
    <name evidence="3" type="ORF">ACHAXA_005236</name>
</gene>
<feature type="region of interest" description="Disordered" evidence="1">
    <location>
        <begin position="328"/>
        <end position="369"/>
    </location>
</feature>
<proteinExistence type="predicted"/>
<name>A0ABD3SFI6_9STRA</name>
<feature type="signal peptide" evidence="2">
    <location>
        <begin position="1"/>
        <end position="32"/>
    </location>
</feature>
<feature type="region of interest" description="Disordered" evidence="1">
    <location>
        <begin position="108"/>
        <end position="129"/>
    </location>
</feature>
<feature type="compositionally biased region" description="Low complexity" evidence="1">
    <location>
        <begin position="109"/>
        <end position="129"/>
    </location>
</feature>
<evidence type="ECO:0000313" key="4">
    <source>
        <dbReference type="Proteomes" id="UP001530377"/>
    </source>
</evidence>
<accession>A0ABD3SFI6</accession>
<feature type="compositionally biased region" description="Basic and acidic residues" evidence="1">
    <location>
        <begin position="351"/>
        <end position="369"/>
    </location>
</feature>